<feature type="domain" description="C2H2-type" evidence="12">
    <location>
        <begin position="318"/>
        <end position="345"/>
    </location>
</feature>
<dbReference type="InterPro" id="IPR013087">
    <property type="entry name" value="Znf_C2H2_type"/>
</dbReference>
<keyword evidence="7" id="KW-0539">Nucleus</keyword>
<dbReference type="Pfam" id="PF00096">
    <property type="entry name" value="zf-C2H2"/>
    <property type="match status" value="2"/>
</dbReference>
<organism evidence="14 15">
    <name type="scientific">Phyllotreta striolata</name>
    <name type="common">Striped flea beetle</name>
    <name type="synonym">Crioceris striolata</name>
    <dbReference type="NCBI Taxonomy" id="444603"/>
    <lineage>
        <taxon>Eukaryota</taxon>
        <taxon>Metazoa</taxon>
        <taxon>Ecdysozoa</taxon>
        <taxon>Arthropoda</taxon>
        <taxon>Hexapoda</taxon>
        <taxon>Insecta</taxon>
        <taxon>Pterygota</taxon>
        <taxon>Neoptera</taxon>
        <taxon>Endopterygota</taxon>
        <taxon>Coleoptera</taxon>
        <taxon>Polyphaga</taxon>
        <taxon>Cucujiformia</taxon>
        <taxon>Chrysomeloidea</taxon>
        <taxon>Chrysomelidae</taxon>
        <taxon>Galerucinae</taxon>
        <taxon>Alticini</taxon>
        <taxon>Phyllotreta</taxon>
    </lineage>
</organism>
<feature type="domain" description="C2H2-type" evidence="12">
    <location>
        <begin position="434"/>
        <end position="462"/>
    </location>
</feature>
<dbReference type="SUPFAM" id="SSF57667">
    <property type="entry name" value="beta-beta-alpha zinc fingers"/>
    <property type="match status" value="3"/>
</dbReference>
<dbReference type="GO" id="GO:0005634">
    <property type="term" value="C:nucleus"/>
    <property type="evidence" value="ECO:0007669"/>
    <property type="project" value="InterPro"/>
</dbReference>
<evidence type="ECO:0000313" key="15">
    <source>
        <dbReference type="Proteomes" id="UP001153712"/>
    </source>
</evidence>
<feature type="domain" description="C2H2-type" evidence="12">
    <location>
        <begin position="377"/>
        <end position="404"/>
    </location>
</feature>
<feature type="domain" description="ZAD" evidence="13">
    <location>
        <begin position="8"/>
        <end position="78"/>
    </location>
</feature>
<evidence type="ECO:0000256" key="4">
    <source>
        <dbReference type="ARBA" id="ARBA00022771"/>
    </source>
</evidence>
<keyword evidence="5 10" id="KW-0862">Zinc</keyword>
<evidence type="ECO:0000256" key="6">
    <source>
        <dbReference type="ARBA" id="ARBA00023125"/>
    </source>
</evidence>
<dbReference type="Gene3D" id="3.40.1800.20">
    <property type="match status" value="1"/>
</dbReference>
<feature type="region of interest" description="Disordered" evidence="11">
    <location>
        <begin position="133"/>
        <end position="158"/>
    </location>
</feature>
<sequence>MNNQTQLYQCRLCLTRTSTRVNIFGGDFPKMLEILTSIKVKESDGLPKFSCTKCAKDVQLALTVKKRIIKAHKILVDALNTKKQLLEKSKKTSNDKIVKKTLKNNVKKPTTKQQNVVMPLPIIESVESLAETSSNTSDLPIKQEPPEASSDSAELPANSTEDLQQVIARVQKRLRPTSFTCETCNETFTEKSAYSLHCMKHKKTECHVCGRIIRSDNFKKHLMLHTAGPSVCSLCGATCKNIESLRGHIFYQHKNAAEQYVCELCGKGFRIKYKFILHKKKEHLNVRNFKCDVCGKCFFTNGDLRSHAKMTHQKLRPHVCEYCGTGFSSSYALKTHKRQHTNEKPFVCEYCNEGFRQRVSLKSHLKSKHGIEEAKAWFCKVCERGFATNYALSIHERLHEVRKCHVCSESFGSSEFLNNHLWEVHNVKEDNAEFKCDHCSVGFASEELLNAHVLDMHEKNDDLATDSMQI</sequence>
<keyword evidence="6" id="KW-0238">DNA-binding</keyword>
<dbReference type="SUPFAM" id="SSF57716">
    <property type="entry name" value="Glucocorticoid receptor-like (DNA-binding domain)"/>
    <property type="match status" value="1"/>
</dbReference>
<feature type="domain" description="C2H2-type" evidence="12">
    <location>
        <begin position="179"/>
        <end position="201"/>
    </location>
</feature>
<dbReference type="GO" id="GO:0000978">
    <property type="term" value="F:RNA polymerase II cis-regulatory region sequence-specific DNA binding"/>
    <property type="evidence" value="ECO:0007669"/>
    <property type="project" value="TreeGrafter"/>
</dbReference>
<evidence type="ECO:0000256" key="11">
    <source>
        <dbReference type="SAM" id="MobiDB-lite"/>
    </source>
</evidence>
<feature type="domain" description="C2H2-type" evidence="12">
    <location>
        <begin position="260"/>
        <end position="288"/>
    </location>
</feature>
<dbReference type="PROSITE" id="PS51915">
    <property type="entry name" value="ZAD"/>
    <property type="match status" value="1"/>
</dbReference>
<reference evidence="14" key="1">
    <citation type="submission" date="2022-01" db="EMBL/GenBank/DDBJ databases">
        <authorList>
            <person name="King R."/>
        </authorList>
    </citation>
    <scope>NUCLEOTIDE SEQUENCE</scope>
</reference>
<feature type="binding site" evidence="10">
    <location>
        <position position="13"/>
    </location>
    <ligand>
        <name>Zn(2+)</name>
        <dbReference type="ChEBI" id="CHEBI:29105"/>
    </ligand>
</feature>
<dbReference type="InterPro" id="IPR012934">
    <property type="entry name" value="Znf_AD"/>
</dbReference>
<evidence type="ECO:0000256" key="3">
    <source>
        <dbReference type="ARBA" id="ARBA00022737"/>
    </source>
</evidence>
<evidence type="ECO:0000313" key="14">
    <source>
        <dbReference type="EMBL" id="CAG9861735.1"/>
    </source>
</evidence>
<evidence type="ECO:0000256" key="1">
    <source>
        <dbReference type="ARBA" id="ARBA00004123"/>
    </source>
</evidence>
<keyword evidence="15" id="KW-1185">Reference proteome</keyword>
<feature type="domain" description="C2H2-type" evidence="12">
    <location>
        <begin position="289"/>
        <end position="317"/>
    </location>
</feature>
<comment type="similarity">
    <text evidence="8">Belongs to the snail C2H2-type zinc-finger protein family.</text>
</comment>
<proteinExistence type="inferred from homology"/>
<evidence type="ECO:0000259" key="13">
    <source>
        <dbReference type="PROSITE" id="PS51915"/>
    </source>
</evidence>
<dbReference type="FunFam" id="3.30.160.60:FF:000446">
    <property type="entry name" value="Zinc finger protein"/>
    <property type="match status" value="1"/>
</dbReference>
<accession>A0A9N9XQ95</accession>
<evidence type="ECO:0000256" key="7">
    <source>
        <dbReference type="ARBA" id="ARBA00023242"/>
    </source>
</evidence>
<dbReference type="PROSITE" id="PS00028">
    <property type="entry name" value="ZINC_FINGER_C2H2_1"/>
    <property type="match status" value="8"/>
</dbReference>
<feature type="domain" description="C2H2-type" evidence="12">
    <location>
        <begin position="402"/>
        <end position="430"/>
    </location>
</feature>
<evidence type="ECO:0000256" key="2">
    <source>
        <dbReference type="ARBA" id="ARBA00022723"/>
    </source>
</evidence>
<evidence type="ECO:0000256" key="8">
    <source>
        <dbReference type="ARBA" id="ARBA00037948"/>
    </source>
</evidence>
<dbReference type="SMART" id="SM00355">
    <property type="entry name" value="ZnF_C2H2"/>
    <property type="match status" value="10"/>
</dbReference>
<evidence type="ECO:0000259" key="12">
    <source>
        <dbReference type="PROSITE" id="PS50157"/>
    </source>
</evidence>
<dbReference type="FunFam" id="3.30.160.60:FF:000100">
    <property type="entry name" value="Zinc finger 45-like"/>
    <property type="match status" value="1"/>
</dbReference>
<feature type="binding site" evidence="10">
    <location>
        <position position="54"/>
    </location>
    <ligand>
        <name>Zn(2+)</name>
        <dbReference type="ChEBI" id="CHEBI:29105"/>
    </ligand>
</feature>
<dbReference type="EMBL" id="OU900097">
    <property type="protein sequence ID" value="CAG9861735.1"/>
    <property type="molecule type" value="Genomic_DNA"/>
</dbReference>
<feature type="binding site" evidence="10">
    <location>
        <position position="10"/>
    </location>
    <ligand>
        <name>Zn(2+)</name>
        <dbReference type="ChEBI" id="CHEBI:29105"/>
    </ligand>
</feature>
<evidence type="ECO:0000256" key="5">
    <source>
        <dbReference type="ARBA" id="ARBA00022833"/>
    </source>
</evidence>
<feature type="binding site" evidence="10">
    <location>
        <position position="51"/>
    </location>
    <ligand>
        <name>Zn(2+)</name>
        <dbReference type="ChEBI" id="CHEBI:29105"/>
    </ligand>
</feature>
<dbReference type="OrthoDB" id="6077919at2759"/>
<dbReference type="PROSITE" id="PS50157">
    <property type="entry name" value="ZINC_FINGER_C2H2_2"/>
    <property type="match status" value="8"/>
</dbReference>
<dbReference type="InterPro" id="IPR050527">
    <property type="entry name" value="Snail/Krueppel_Znf"/>
</dbReference>
<dbReference type="GO" id="GO:0008270">
    <property type="term" value="F:zinc ion binding"/>
    <property type="evidence" value="ECO:0007669"/>
    <property type="project" value="UniProtKB-UniRule"/>
</dbReference>
<name>A0A9N9XQ95_PHYSR</name>
<evidence type="ECO:0000256" key="10">
    <source>
        <dbReference type="PROSITE-ProRule" id="PRU01263"/>
    </source>
</evidence>
<feature type="compositionally biased region" description="Polar residues" evidence="11">
    <location>
        <begin position="149"/>
        <end position="158"/>
    </location>
</feature>
<dbReference type="PANTHER" id="PTHR24388:SF54">
    <property type="entry name" value="PROTEIN ESCARGOT"/>
    <property type="match status" value="1"/>
</dbReference>
<keyword evidence="3" id="KW-0677">Repeat</keyword>
<keyword evidence="4 9" id="KW-0863">Zinc-finger</keyword>
<dbReference type="GO" id="GO:0000981">
    <property type="term" value="F:DNA-binding transcription factor activity, RNA polymerase II-specific"/>
    <property type="evidence" value="ECO:0007669"/>
    <property type="project" value="TreeGrafter"/>
</dbReference>
<feature type="domain" description="C2H2-type" evidence="12">
    <location>
        <begin position="346"/>
        <end position="374"/>
    </location>
</feature>
<comment type="subcellular location">
    <subcellularLocation>
        <location evidence="1">Nucleus</location>
    </subcellularLocation>
</comment>
<dbReference type="AlphaFoldDB" id="A0A9N9XQ95"/>
<dbReference type="InterPro" id="IPR036236">
    <property type="entry name" value="Znf_C2H2_sf"/>
</dbReference>
<dbReference type="Gene3D" id="3.30.160.60">
    <property type="entry name" value="Classic Zinc Finger"/>
    <property type="match status" value="5"/>
</dbReference>
<keyword evidence="2 10" id="KW-0479">Metal-binding</keyword>
<dbReference type="Pfam" id="PF13894">
    <property type="entry name" value="zf-C2H2_4"/>
    <property type="match status" value="1"/>
</dbReference>
<dbReference type="Proteomes" id="UP001153712">
    <property type="component" value="Chromosome 4"/>
</dbReference>
<dbReference type="Pfam" id="PF07776">
    <property type="entry name" value="zf-AD"/>
    <property type="match status" value="1"/>
</dbReference>
<gene>
    <name evidence="14" type="ORF">PHYEVI_LOCUS8065</name>
</gene>
<evidence type="ECO:0000256" key="9">
    <source>
        <dbReference type="PROSITE-ProRule" id="PRU00042"/>
    </source>
</evidence>
<dbReference type="PANTHER" id="PTHR24388">
    <property type="entry name" value="ZINC FINGER PROTEIN"/>
    <property type="match status" value="1"/>
</dbReference>
<protein>
    <submittedName>
        <fullName evidence="14">Uncharacterized protein</fullName>
    </submittedName>
</protein>